<dbReference type="PANTHER" id="PTHR30441:SF8">
    <property type="entry name" value="DUF748 DOMAIN-CONTAINING PROTEIN"/>
    <property type="match status" value="1"/>
</dbReference>
<dbReference type="InterPro" id="IPR052894">
    <property type="entry name" value="AsmA-related"/>
</dbReference>
<comment type="caution">
    <text evidence="3">The sequence shown here is derived from an EMBL/GenBank/DDBJ whole genome shotgun (WGS) entry which is preliminary data.</text>
</comment>
<name>A0A538TK61_UNCEI</name>
<dbReference type="EMBL" id="VBOZ01000028">
    <property type="protein sequence ID" value="TMQ64003.1"/>
    <property type="molecule type" value="Genomic_DNA"/>
</dbReference>
<evidence type="ECO:0000313" key="4">
    <source>
        <dbReference type="Proteomes" id="UP000317691"/>
    </source>
</evidence>
<gene>
    <name evidence="3" type="ORF">E6K79_08420</name>
</gene>
<dbReference type="GO" id="GO:0090313">
    <property type="term" value="P:regulation of protein targeting to membrane"/>
    <property type="evidence" value="ECO:0007669"/>
    <property type="project" value="TreeGrafter"/>
</dbReference>
<dbReference type="Proteomes" id="UP000317691">
    <property type="component" value="Unassembled WGS sequence"/>
</dbReference>
<keyword evidence="2" id="KW-1133">Transmembrane helix</keyword>
<feature type="transmembrane region" description="Helical" evidence="2">
    <location>
        <begin position="7"/>
        <end position="30"/>
    </location>
</feature>
<evidence type="ECO:0000313" key="3">
    <source>
        <dbReference type="EMBL" id="TMQ64003.1"/>
    </source>
</evidence>
<feature type="compositionally biased region" description="Basic and acidic residues" evidence="1">
    <location>
        <begin position="784"/>
        <end position="819"/>
    </location>
</feature>
<dbReference type="AlphaFoldDB" id="A0A538TK61"/>
<sequence>MSRVLRIGLIVAASILGLVAVAALAAWILMPKDWIDQEAKRQAGRIEGATVRWTRLSPGFSWLSLGVRVEGLYVRQPAEGHGDARLEAEVNEIFVSFRLLPLLARRVEVSAARVSGAGIALTDRGEPPPPSPGMGSPTGAAGIALILPKLSFDGIDIRTRDSLGGGIDLRRVSGGAEFDGSVNRPSSVRIAARCDSLYWKPSAREPRVALPAPLGIDAAAEARDGGANLKVTRGIVTLGPLRSYLSGEIRLPAAAGKEPELALVLAGKSQRIQSSDEAFRPLAALTPATWSTNASWEVRVNGPTSAPVQTGRMTLQPLKIVSGPNAFTLQQAVASWGVQADKTFAAHANAAGAGLKLEIDATGSTAPGGPTNGTLFVSGPAVRLNGLVPNTPTWTSGDLECRASFSLRPPAPPQIRWNVKGKNLGGTVPGLARPVSRLGFDIDGDERAATIRAFNATVGSTTATATGTIRQGKPLGTATLHANLDRFVAEEWAPPPARKGSPAAKSAPAASAPPPIPFQAFDGTVTIGEVRSGTMTVRDVSVPVKFADGKLAAAPIRGKMGTGSLAGSLQLTELATNPAYALNLDVQKAPAQDLIAGLLPFKVGFTGLASGTVNLVGRGLPGPAISDSLRGALQGTVEDGKILETPLVAGIRKALGLVSGGGQSGAELAFRTLTSSLRIDRGRLLLDKIKGDLGKDLFEMTGSMGLDKSLDLDLLLRLAPERIKGGTGFAELARFARDKDGRLPLTVKVTGNAVNPKISIKPAKTIEIAGSRLQQEIARGLAESARRDTTRRDSSRTDSTKVEDPLQKGRDALKRLLGK</sequence>
<evidence type="ECO:0000256" key="2">
    <source>
        <dbReference type="SAM" id="Phobius"/>
    </source>
</evidence>
<keyword evidence="2" id="KW-0812">Transmembrane</keyword>
<dbReference type="PANTHER" id="PTHR30441">
    <property type="entry name" value="DUF748 DOMAIN-CONTAINING PROTEIN"/>
    <property type="match status" value="1"/>
</dbReference>
<accession>A0A538TK61</accession>
<proteinExistence type="predicted"/>
<protein>
    <submittedName>
        <fullName evidence="3">AsmA family protein</fullName>
    </submittedName>
</protein>
<feature type="region of interest" description="Disordered" evidence="1">
    <location>
        <begin position="780"/>
        <end position="819"/>
    </location>
</feature>
<feature type="compositionally biased region" description="Low complexity" evidence="1">
    <location>
        <begin position="498"/>
        <end position="510"/>
    </location>
</feature>
<keyword evidence="2" id="KW-0472">Membrane</keyword>
<reference evidence="3 4" key="1">
    <citation type="journal article" date="2019" name="Nat. Microbiol.">
        <title>Mediterranean grassland soil C-N compound turnover is dependent on rainfall and depth, and is mediated by genomically divergent microorganisms.</title>
        <authorList>
            <person name="Diamond S."/>
            <person name="Andeer P.F."/>
            <person name="Li Z."/>
            <person name="Crits-Christoph A."/>
            <person name="Burstein D."/>
            <person name="Anantharaman K."/>
            <person name="Lane K.R."/>
            <person name="Thomas B.C."/>
            <person name="Pan C."/>
            <person name="Northen T.R."/>
            <person name="Banfield J.F."/>
        </authorList>
    </citation>
    <scope>NUCLEOTIDE SEQUENCE [LARGE SCALE GENOMIC DNA]</scope>
    <source>
        <strain evidence="3">WS_9</strain>
    </source>
</reference>
<feature type="region of interest" description="Disordered" evidence="1">
    <location>
        <begin position="493"/>
        <end position="515"/>
    </location>
</feature>
<organism evidence="3 4">
    <name type="scientific">Eiseniibacteriota bacterium</name>
    <dbReference type="NCBI Taxonomy" id="2212470"/>
    <lineage>
        <taxon>Bacteria</taxon>
        <taxon>Candidatus Eiseniibacteriota</taxon>
    </lineage>
</organism>
<evidence type="ECO:0000256" key="1">
    <source>
        <dbReference type="SAM" id="MobiDB-lite"/>
    </source>
</evidence>
<dbReference type="GO" id="GO:0005886">
    <property type="term" value="C:plasma membrane"/>
    <property type="evidence" value="ECO:0007669"/>
    <property type="project" value="TreeGrafter"/>
</dbReference>